<accession>A0A4Y8LS34</accession>
<comment type="caution">
    <text evidence="1">The sequence shown here is derived from an EMBL/GenBank/DDBJ whole genome shotgun (WGS) entry which is preliminary data.</text>
</comment>
<reference evidence="1 2" key="1">
    <citation type="submission" date="2019-03" db="EMBL/GenBank/DDBJ databases">
        <authorList>
            <person name="Yang Y."/>
        </authorList>
    </citation>
    <scope>NUCLEOTIDE SEQUENCE [LARGE SCALE GENOMIC DNA]</scope>
    <source>
        <strain evidence="1 2">ASL-1</strain>
    </source>
</reference>
<dbReference type="InterPro" id="IPR023162">
    <property type="entry name" value="Apc36109-like_dom_sf"/>
</dbReference>
<dbReference type="Proteomes" id="UP000297776">
    <property type="component" value="Unassembled WGS sequence"/>
</dbReference>
<dbReference type="Gene3D" id="1.10.340.20">
    <property type="entry name" value="Apc36109-like domain"/>
    <property type="match status" value="1"/>
</dbReference>
<gene>
    <name evidence="1" type="ORF">E2626_00090</name>
</gene>
<keyword evidence="2" id="KW-1185">Reference proteome</keyword>
<dbReference type="EMBL" id="SORX01000001">
    <property type="protein sequence ID" value="TFE03765.1"/>
    <property type="molecule type" value="Genomic_DNA"/>
</dbReference>
<evidence type="ECO:0000313" key="1">
    <source>
        <dbReference type="EMBL" id="TFE03765.1"/>
    </source>
</evidence>
<name>A0A4Y8LS34_9BACL</name>
<dbReference type="Pfam" id="PF08958">
    <property type="entry name" value="DUF1871"/>
    <property type="match status" value="1"/>
</dbReference>
<proteinExistence type="predicted"/>
<sequence length="89" mass="10244">MGQMDINEMNLKLVLILQEWDPFKIGEEGYDSEIADVIKAVNEFHHPTDLAKKIQAIYEASFKEWIPLQACTKVSYKLLAVKMEVTCQI</sequence>
<dbReference type="InterPro" id="IPR015053">
    <property type="entry name" value="DUF1871"/>
</dbReference>
<evidence type="ECO:0000313" key="2">
    <source>
        <dbReference type="Proteomes" id="UP000297776"/>
    </source>
</evidence>
<organism evidence="1 2">
    <name type="scientific">Jeotgalibacillus salarius</name>
    <dbReference type="NCBI Taxonomy" id="546023"/>
    <lineage>
        <taxon>Bacteria</taxon>
        <taxon>Bacillati</taxon>
        <taxon>Bacillota</taxon>
        <taxon>Bacilli</taxon>
        <taxon>Bacillales</taxon>
        <taxon>Caryophanaceae</taxon>
        <taxon>Jeotgalibacillus</taxon>
    </lineage>
</organism>
<dbReference type="AlphaFoldDB" id="A0A4Y8LS34"/>
<dbReference type="OrthoDB" id="2353632at2"/>
<dbReference type="SUPFAM" id="SSF116922">
    <property type="entry name" value="YugE-like"/>
    <property type="match status" value="1"/>
</dbReference>
<protein>
    <submittedName>
        <fullName evidence="1">DUF1871 family protein</fullName>
    </submittedName>
</protein>